<evidence type="ECO:0000313" key="7">
    <source>
        <dbReference type="EMBL" id="KAG7478836.1"/>
    </source>
</evidence>
<dbReference type="PANTHER" id="PTHR26451:SF886">
    <property type="entry name" value="GROWTH HORMONE SECRETAGOGUE RECEPTOR TYPE 1-LIKE-RELATED"/>
    <property type="match status" value="1"/>
</dbReference>
<gene>
    <name evidence="7" type="ORF">JOB18_009960</name>
</gene>
<feature type="transmembrane region" description="Helical" evidence="5">
    <location>
        <begin position="411"/>
        <end position="435"/>
    </location>
</feature>
<evidence type="ECO:0000256" key="3">
    <source>
        <dbReference type="ARBA" id="ARBA00022989"/>
    </source>
</evidence>
<evidence type="ECO:0000259" key="6">
    <source>
        <dbReference type="PROSITE" id="PS50262"/>
    </source>
</evidence>
<dbReference type="GO" id="GO:0016020">
    <property type="term" value="C:membrane"/>
    <property type="evidence" value="ECO:0007669"/>
    <property type="project" value="UniProtKB-SubCell"/>
</dbReference>
<dbReference type="GO" id="GO:0004984">
    <property type="term" value="F:olfactory receptor activity"/>
    <property type="evidence" value="ECO:0007669"/>
    <property type="project" value="TreeGrafter"/>
</dbReference>
<dbReference type="Pfam" id="PF00001">
    <property type="entry name" value="7tm_1"/>
    <property type="match status" value="1"/>
</dbReference>
<keyword evidence="3 5" id="KW-1133">Transmembrane helix</keyword>
<feature type="transmembrane region" description="Helical" evidence="5">
    <location>
        <begin position="465"/>
        <end position="483"/>
    </location>
</feature>
<evidence type="ECO:0000313" key="8">
    <source>
        <dbReference type="Proteomes" id="UP000693946"/>
    </source>
</evidence>
<proteinExistence type="predicted"/>
<dbReference type="InterPro" id="IPR000276">
    <property type="entry name" value="GPCR_Rhodpsn"/>
</dbReference>
<sequence>MHTRDEFVRRGLVYEPVSPPFIYSRLTCARTISARLHRLAAITLIGNEIKDDFDNLGPDATLQAVGNGTVKSVDCTSEFEDFFAKRKLDDGDSHVVSIAEYLQRGDTAIIYPEAPEELSRLGTPEATGPEENVFFMKDFFYTTMRYIFFALTLMSDCVFLLVTNALLILSYFRFNMHMSLCLIVYVAVSLYIFVTPVTLTAMTLERFVAICMPLRHGDLCSTRSALHCIVIIHGVSSLPCVVVLSIFFATASHSYYTKAIVCSVEKFILHTWQSHLRSAISQFYFLVMVIIIMFSYFKIMKVARAASGQNRKSTWKGLRTVVLHGFQLFLCLFQLWCPFIEAAVLQINLMLYVNVSYSQVKMPIALCVPVYIVVIVYTFVTPLTLTAMTLECYVAICMPLRYGELCTSRRALHCILIIHGLSFVPITFVLSIFFASAPTSLYSEHRICSMDIFVYLRWQDNAKMAVYQLYFFVMSATIIFSYIKIMKAANAASGENKKSSRRALGRVTLHGFHLLFCLILLWCPFMETAALQTDLKLFLNVRYFNYIVFNLTPRCLSPLIYGLRDEKVFLALKQNAPFQFNFGQNSVQIKKI</sequence>
<dbReference type="GO" id="GO:0005549">
    <property type="term" value="F:odorant binding"/>
    <property type="evidence" value="ECO:0007669"/>
    <property type="project" value="TreeGrafter"/>
</dbReference>
<evidence type="ECO:0000256" key="4">
    <source>
        <dbReference type="ARBA" id="ARBA00023136"/>
    </source>
</evidence>
<keyword evidence="4 5" id="KW-0472">Membrane</keyword>
<dbReference type="PANTHER" id="PTHR26451">
    <property type="entry name" value="G_PROTEIN_RECEP_F1_2 DOMAIN-CONTAINING PROTEIN"/>
    <property type="match status" value="1"/>
</dbReference>
<dbReference type="InterPro" id="IPR017452">
    <property type="entry name" value="GPCR_Rhodpsn_7TM"/>
</dbReference>
<feature type="transmembrane region" description="Helical" evidence="5">
    <location>
        <begin position="321"/>
        <end position="348"/>
    </location>
</feature>
<protein>
    <submittedName>
        <fullName evidence="7">Odorant receptor 131-2-like</fullName>
    </submittedName>
</protein>
<accession>A0AAV6PYX6</accession>
<feature type="transmembrane region" description="Helical" evidence="5">
    <location>
        <begin position="279"/>
        <end position="300"/>
    </location>
</feature>
<feature type="domain" description="G-protein coupled receptors family 1 profile" evidence="6">
    <location>
        <begin position="105"/>
        <end position="262"/>
    </location>
</feature>
<feature type="transmembrane region" description="Helical" evidence="5">
    <location>
        <begin position="225"/>
        <end position="248"/>
    </location>
</feature>
<feature type="transmembrane region" description="Helical" evidence="5">
    <location>
        <begin position="182"/>
        <end position="204"/>
    </location>
</feature>
<dbReference type="FunFam" id="1.20.1070.10:FF:000096">
    <property type="entry name" value="Odorant receptor 131-2"/>
    <property type="match status" value="1"/>
</dbReference>
<feature type="domain" description="G-protein coupled receptors family 1 profile" evidence="6">
    <location>
        <begin position="285"/>
        <end position="561"/>
    </location>
</feature>
<evidence type="ECO:0000256" key="2">
    <source>
        <dbReference type="ARBA" id="ARBA00022692"/>
    </source>
</evidence>
<dbReference type="SUPFAM" id="SSF81321">
    <property type="entry name" value="Family A G protein-coupled receptor-like"/>
    <property type="match status" value="2"/>
</dbReference>
<dbReference type="PROSITE" id="PS50262">
    <property type="entry name" value="G_PROTEIN_RECEP_F1_2"/>
    <property type="match status" value="2"/>
</dbReference>
<reference evidence="7 8" key="1">
    <citation type="journal article" date="2021" name="Sci. Rep.">
        <title>Chromosome anchoring in Senegalese sole (Solea senegalensis) reveals sex-associated markers and genome rearrangements in flatfish.</title>
        <authorList>
            <person name="Guerrero-Cozar I."/>
            <person name="Gomez-Garrido J."/>
            <person name="Berbel C."/>
            <person name="Martinez-Blanch J.F."/>
            <person name="Alioto T."/>
            <person name="Claros M.G."/>
            <person name="Gagnaire P.A."/>
            <person name="Manchado M."/>
        </authorList>
    </citation>
    <scope>NUCLEOTIDE SEQUENCE [LARGE SCALE GENOMIC DNA]</scope>
    <source>
        <strain evidence="7">Sse05_10M</strain>
    </source>
</reference>
<dbReference type="AlphaFoldDB" id="A0AAV6PYX6"/>
<feature type="transmembrane region" description="Helical" evidence="5">
    <location>
        <begin position="503"/>
        <end position="523"/>
    </location>
</feature>
<keyword evidence="2 5" id="KW-0812">Transmembrane</keyword>
<keyword evidence="8" id="KW-1185">Reference proteome</keyword>
<organism evidence="7 8">
    <name type="scientific">Solea senegalensis</name>
    <name type="common">Senegalese sole</name>
    <dbReference type="NCBI Taxonomy" id="28829"/>
    <lineage>
        <taxon>Eukaryota</taxon>
        <taxon>Metazoa</taxon>
        <taxon>Chordata</taxon>
        <taxon>Craniata</taxon>
        <taxon>Vertebrata</taxon>
        <taxon>Euteleostomi</taxon>
        <taxon>Actinopterygii</taxon>
        <taxon>Neopterygii</taxon>
        <taxon>Teleostei</taxon>
        <taxon>Neoteleostei</taxon>
        <taxon>Acanthomorphata</taxon>
        <taxon>Carangaria</taxon>
        <taxon>Pleuronectiformes</taxon>
        <taxon>Pleuronectoidei</taxon>
        <taxon>Soleidae</taxon>
        <taxon>Solea</taxon>
    </lineage>
</organism>
<evidence type="ECO:0000256" key="1">
    <source>
        <dbReference type="ARBA" id="ARBA00004370"/>
    </source>
</evidence>
<dbReference type="CDD" id="cd00637">
    <property type="entry name" value="7tm_classA_rhodopsin-like"/>
    <property type="match status" value="2"/>
</dbReference>
<evidence type="ECO:0000256" key="5">
    <source>
        <dbReference type="SAM" id="Phobius"/>
    </source>
</evidence>
<feature type="transmembrane region" description="Helical" evidence="5">
    <location>
        <begin position="146"/>
        <end position="170"/>
    </location>
</feature>
<comment type="subcellular location">
    <subcellularLocation>
        <location evidence="1">Membrane</location>
    </subcellularLocation>
</comment>
<name>A0AAV6PYX6_SOLSE</name>
<dbReference type="InterPro" id="IPR052921">
    <property type="entry name" value="GPCR1_Superfamily_Member"/>
</dbReference>
<comment type="caution">
    <text evidence="7">The sequence shown here is derived from an EMBL/GenBank/DDBJ whole genome shotgun (WGS) entry which is preliminary data.</text>
</comment>
<dbReference type="EMBL" id="JAGKHQ010000020">
    <property type="protein sequence ID" value="KAG7478836.1"/>
    <property type="molecule type" value="Genomic_DNA"/>
</dbReference>
<dbReference type="GO" id="GO:0004930">
    <property type="term" value="F:G protein-coupled receptor activity"/>
    <property type="evidence" value="ECO:0007669"/>
    <property type="project" value="InterPro"/>
</dbReference>
<feature type="transmembrane region" description="Helical" evidence="5">
    <location>
        <begin position="543"/>
        <end position="563"/>
    </location>
</feature>
<feature type="transmembrane region" description="Helical" evidence="5">
    <location>
        <begin position="368"/>
        <end position="390"/>
    </location>
</feature>
<dbReference type="Proteomes" id="UP000693946">
    <property type="component" value="Linkage Group LG8"/>
</dbReference>
<keyword evidence="7" id="KW-0675">Receptor</keyword>